<evidence type="ECO:0000259" key="6">
    <source>
        <dbReference type="SMART" id="SM01332"/>
    </source>
</evidence>
<dbReference type="Pfam" id="PF02984">
    <property type="entry name" value="Cyclin_C"/>
    <property type="match status" value="1"/>
</dbReference>
<gene>
    <name evidence="7" type="ORF">HPP92_009940</name>
</gene>
<dbReference type="InterPro" id="IPR039361">
    <property type="entry name" value="Cyclin"/>
</dbReference>
<evidence type="ECO:0000313" key="7">
    <source>
        <dbReference type="EMBL" id="KAG0481856.1"/>
    </source>
</evidence>
<dbReference type="GO" id="GO:0016538">
    <property type="term" value="F:cyclin-dependent protein serine/threonine kinase regulator activity"/>
    <property type="evidence" value="ECO:0007669"/>
    <property type="project" value="InterPro"/>
</dbReference>
<keyword evidence="1" id="KW-0132">Cell division</keyword>
<dbReference type="SUPFAM" id="SSF47954">
    <property type="entry name" value="Cyclin-like"/>
    <property type="match status" value="2"/>
</dbReference>
<dbReference type="Proteomes" id="UP000639772">
    <property type="component" value="Unassembled WGS sequence"/>
</dbReference>
<dbReference type="OrthoDB" id="5590282at2759"/>
<dbReference type="GO" id="GO:0051301">
    <property type="term" value="P:cell division"/>
    <property type="evidence" value="ECO:0007669"/>
    <property type="project" value="UniProtKB-KW"/>
</dbReference>
<proteinExistence type="inferred from homology"/>
<organism evidence="7 8">
    <name type="scientific">Vanilla planifolia</name>
    <name type="common">Vanilla</name>
    <dbReference type="NCBI Taxonomy" id="51239"/>
    <lineage>
        <taxon>Eukaryota</taxon>
        <taxon>Viridiplantae</taxon>
        <taxon>Streptophyta</taxon>
        <taxon>Embryophyta</taxon>
        <taxon>Tracheophyta</taxon>
        <taxon>Spermatophyta</taxon>
        <taxon>Magnoliopsida</taxon>
        <taxon>Liliopsida</taxon>
        <taxon>Asparagales</taxon>
        <taxon>Orchidaceae</taxon>
        <taxon>Vanilloideae</taxon>
        <taxon>Vanilleae</taxon>
        <taxon>Vanilla</taxon>
    </lineage>
</organism>
<comment type="caution">
    <text evidence="7">The sequence shown here is derived from an EMBL/GenBank/DDBJ whole genome shotgun (WGS) entry which is preliminary data.</text>
</comment>
<dbReference type="SMART" id="SM00385">
    <property type="entry name" value="CYCLIN"/>
    <property type="match status" value="2"/>
</dbReference>
<feature type="domain" description="Cyclin-like" evidence="5">
    <location>
        <begin position="373"/>
        <end position="457"/>
    </location>
</feature>
<protein>
    <submittedName>
        <fullName evidence="7">Uncharacterized protein</fullName>
    </submittedName>
</protein>
<dbReference type="Gene3D" id="1.10.472.10">
    <property type="entry name" value="Cyclin-like"/>
    <property type="match status" value="2"/>
</dbReference>
<feature type="domain" description="Cyclin-like" evidence="5">
    <location>
        <begin position="470"/>
        <end position="552"/>
    </location>
</feature>
<evidence type="ECO:0000256" key="3">
    <source>
        <dbReference type="ARBA" id="ARBA00023306"/>
    </source>
</evidence>
<keyword evidence="3" id="KW-0131">Cell cycle</keyword>
<dbReference type="SMART" id="SM01332">
    <property type="entry name" value="Cyclin_C"/>
    <property type="match status" value="1"/>
</dbReference>
<evidence type="ECO:0000313" key="8">
    <source>
        <dbReference type="Proteomes" id="UP000639772"/>
    </source>
</evidence>
<comment type="similarity">
    <text evidence="4">Belongs to the cyclin family.</text>
</comment>
<evidence type="ECO:0000256" key="1">
    <source>
        <dbReference type="ARBA" id="ARBA00022618"/>
    </source>
</evidence>
<accession>A0A835V3K9</accession>
<dbReference type="InterPro" id="IPR036915">
    <property type="entry name" value="Cyclin-like_sf"/>
</dbReference>
<dbReference type="PANTHER" id="PTHR10177">
    <property type="entry name" value="CYCLINS"/>
    <property type="match status" value="1"/>
</dbReference>
<dbReference type="FunFam" id="1.10.472.10:FF:000057">
    <property type="entry name" value="Cyclin N-terminal domain containing 2"/>
    <property type="match status" value="1"/>
</dbReference>
<keyword evidence="2 4" id="KW-0195">Cyclin</keyword>
<dbReference type="InterPro" id="IPR013763">
    <property type="entry name" value="Cyclin-like_dom"/>
</dbReference>
<dbReference type="InterPro" id="IPR004367">
    <property type="entry name" value="Cyclin_C-dom"/>
</dbReference>
<dbReference type="AlphaFoldDB" id="A0A835V3K9"/>
<evidence type="ECO:0000256" key="2">
    <source>
        <dbReference type="ARBA" id="ARBA00023127"/>
    </source>
</evidence>
<reference evidence="7 8" key="1">
    <citation type="journal article" date="2020" name="Nat. Food">
        <title>A phased Vanilla planifolia genome enables genetic improvement of flavour and production.</title>
        <authorList>
            <person name="Hasing T."/>
            <person name="Tang H."/>
            <person name="Brym M."/>
            <person name="Khazi F."/>
            <person name="Huang T."/>
            <person name="Chambers A.H."/>
        </authorList>
    </citation>
    <scope>NUCLEOTIDE SEQUENCE [LARGE SCALE GENOMIC DNA]</scope>
    <source>
        <tissue evidence="7">Leaf</tissue>
    </source>
</reference>
<sequence>MVASKGRALGGIRILHDAVISNKEKDFKLYGNERAGDGTIASIPKFPRKPVLGNAYSKSNVHADLRNAKGKLQSGRKALADISNAKKERSQQLASWPSTKPKLIRIDKSERTTRMKSEEAIMLRGKINNGKSADGCMLTLAKGITVADVSSIRSNRLLQGMQNSFAQISQRHTDCQSRRRKIETNVIEKNQINLLYIGSKSRKNHIEKVPQIRFLVGKQKNTKTTTTSTKPTPNSSKLQRTLMTSKASNTEMFEITKHVGNKKKDVPRALCNPIKAVGSQTQCLSSIGNECSNNSVNKTMSTYKSNRRKSYTLSLVVDSLPNIDDSTNPLEVVEYVDDIYHYYWTMEVERPCLANYMEIQSEITPKMRCVLVNWLIEVHHKYQLMEESLFLMIELLDRLLSIVNIKKNELQLYGLTALLLASKFEDYSHPKVDELISLSVVEYTRDEMLHLEMSILQKLRFRINVPTTYVFMLRFLKAAQSNKMLEDLAFYLIELCLVENESLKYKPSLLCASAIFVARSNLKLSPPWTGLLHKHSHYEESQLRTCAEMILRLQRAASCKPVKYTYHKYLKPDRSCVASLKAINLLPP</sequence>
<name>A0A835V3K9_VANPL</name>
<dbReference type="Pfam" id="PF00134">
    <property type="entry name" value="Cyclin_N"/>
    <property type="match status" value="1"/>
</dbReference>
<evidence type="ECO:0000256" key="4">
    <source>
        <dbReference type="RuleBase" id="RU000383"/>
    </source>
</evidence>
<dbReference type="GO" id="GO:0044772">
    <property type="term" value="P:mitotic cell cycle phase transition"/>
    <property type="evidence" value="ECO:0007669"/>
    <property type="project" value="InterPro"/>
</dbReference>
<dbReference type="InterPro" id="IPR006671">
    <property type="entry name" value="Cyclin_N"/>
</dbReference>
<evidence type="ECO:0000259" key="5">
    <source>
        <dbReference type="SMART" id="SM00385"/>
    </source>
</evidence>
<dbReference type="EMBL" id="JADCNM010000005">
    <property type="protein sequence ID" value="KAG0481856.1"/>
    <property type="molecule type" value="Genomic_DNA"/>
</dbReference>
<feature type="domain" description="Cyclin C-terminal" evidence="6">
    <location>
        <begin position="466"/>
        <end position="583"/>
    </location>
</feature>